<sequence>MHAGAARANTILKAHNESGETTNAINYQETPDTSKVYLRRNSARARTITWFNPLYSMNVAINSGKKFLTIINTCFPKTNILHNVINRNTLKISYSCM</sequence>
<gene>
    <name evidence="1" type="ORF">PoB_007162000</name>
</gene>
<evidence type="ECO:0000313" key="2">
    <source>
        <dbReference type="Proteomes" id="UP000735302"/>
    </source>
</evidence>
<organism evidence="1 2">
    <name type="scientific">Plakobranchus ocellatus</name>
    <dbReference type="NCBI Taxonomy" id="259542"/>
    <lineage>
        <taxon>Eukaryota</taxon>
        <taxon>Metazoa</taxon>
        <taxon>Spiralia</taxon>
        <taxon>Lophotrochozoa</taxon>
        <taxon>Mollusca</taxon>
        <taxon>Gastropoda</taxon>
        <taxon>Heterobranchia</taxon>
        <taxon>Euthyneura</taxon>
        <taxon>Panpulmonata</taxon>
        <taxon>Sacoglossa</taxon>
        <taxon>Placobranchoidea</taxon>
        <taxon>Plakobranchidae</taxon>
        <taxon>Plakobranchus</taxon>
    </lineage>
</organism>
<dbReference type="AlphaFoldDB" id="A0AAV4DLT3"/>
<name>A0AAV4DLT3_9GAST</name>
<reference evidence="1 2" key="1">
    <citation type="journal article" date="2021" name="Elife">
        <title>Chloroplast acquisition without the gene transfer in kleptoplastic sea slugs, Plakobranchus ocellatus.</title>
        <authorList>
            <person name="Maeda T."/>
            <person name="Takahashi S."/>
            <person name="Yoshida T."/>
            <person name="Shimamura S."/>
            <person name="Takaki Y."/>
            <person name="Nagai Y."/>
            <person name="Toyoda A."/>
            <person name="Suzuki Y."/>
            <person name="Arimoto A."/>
            <person name="Ishii H."/>
            <person name="Satoh N."/>
            <person name="Nishiyama T."/>
            <person name="Hasebe M."/>
            <person name="Maruyama T."/>
            <person name="Minagawa J."/>
            <person name="Obokata J."/>
            <person name="Shigenobu S."/>
        </authorList>
    </citation>
    <scope>NUCLEOTIDE SEQUENCE [LARGE SCALE GENOMIC DNA]</scope>
</reference>
<evidence type="ECO:0000313" key="1">
    <source>
        <dbReference type="EMBL" id="GFO45115.1"/>
    </source>
</evidence>
<proteinExistence type="predicted"/>
<comment type="caution">
    <text evidence="1">The sequence shown here is derived from an EMBL/GenBank/DDBJ whole genome shotgun (WGS) entry which is preliminary data.</text>
</comment>
<keyword evidence="2" id="KW-1185">Reference proteome</keyword>
<accession>A0AAV4DLT3</accession>
<dbReference type="EMBL" id="BLXT01008004">
    <property type="protein sequence ID" value="GFO45115.1"/>
    <property type="molecule type" value="Genomic_DNA"/>
</dbReference>
<protein>
    <submittedName>
        <fullName evidence="1">Uncharacterized protein</fullName>
    </submittedName>
</protein>
<dbReference type="Proteomes" id="UP000735302">
    <property type="component" value="Unassembled WGS sequence"/>
</dbReference>